<dbReference type="GO" id="GO:0005886">
    <property type="term" value="C:plasma membrane"/>
    <property type="evidence" value="ECO:0007669"/>
    <property type="project" value="UniProtKB-SubCell"/>
</dbReference>
<evidence type="ECO:0000256" key="3">
    <source>
        <dbReference type="ARBA" id="ARBA00022692"/>
    </source>
</evidence>
<dbReference type="GO" id="GO:0030424">
    <property type="term" value="C:axon"/>
    <property type="evidence" value="ECO:0007669"/>
    <property type="project" value="TreeGrafter"/>
</dbReference>
<dbReference type="Pfam" id="PF08395">
    <property type="entry name" value="7tm_7"/>
    <property type="match status" value="1"/>
</dbReference>
<protein>
    <submittedName>
        <fullName evidence="8">Gustatory receptor 90</fullName>
    </submittedName>
</protein>
<comment type="subcellular location">
    <subcellularLocation>
        <location evidence="1">Cell membrane</location>
        <topology evidence="1">Multi-pass membrane protein</topology>
    </subcellularLocation>
</comment>
<feature type="transmembrane region" description="Helical" evidence="7">
    <location>
        <begin position="72"/>
        <end position="90"/>
    </location>
</feature>
<feature type="transmembrane region" description="Helical" evidence="7">
    <location>
        <begin position="326"/>
        <end position="346"/>
    </location>
</feature>
<dbReference type="Proteomes" id="UP000711488">
    <property type="component" value="Unassembled WGS sequence"/>
</dbReference>
<name>A0A6A0H0G4_HYAAZ</name>
<keyword evidence="6 8" id="KW-0675">Receptor</keyword>
<dbReference type="InterPro" id="IPR013604">
    <property type="entry name" value="7TM_chemorcpt"/>
</dbReference>
<feature type="transmembrane region" description="Helical" evidence="7">
    <location>
        <begin position="159"/>
        <end position="178"/>
    </location>
</feature>
<reference evidence="8" key="2">
    <citation type="journal article" date="2018" name="Environ. Sci. Technol.">
        <title>The Toxicogenome of Hyalella azteca: A Model for Sediment Ecotoxicology and Evolutionary Toxicology.</title>
        <authorList>
            <person name="Poynton H.C."/>
            <person name="Hasenbein S."/>
            <person name="Benoit J.B."/>
            <person name="Sepulveda M.S."/>
            <person name="Poelchau M.F."/>
            <person name="Hughes D.S.T."/>
            <person name="Murali S.C."/>
            <person name="Chen S."/>
            <person name="Glastad K.M."/>
            <person name="Goodisman M.A.D."/>
            <person name="Werren J.H."/>
            <person name="Vineis J.H."/>
            <person name="Bowen J.L."/>
            <person name="Friedrich M."/>
            <person name="Jones J."/>
            <person name="Robertson H.M."/>
            <person name="Feyereisen R."/>
            <person name="Mechler-Hickson A."/>
            <person name="Mathers N."/>
            <person name="Lee C.E."/>
            <person name="Colbourne J.K."/>
            <person name="Biales A."/>
            <person name="Johnston J.S."/>
            <person name="Wellborn G.A."/>
            <person name="Rosendale A.J."/>
            <person name="Cridge A.G."/>
            <person name="Munoz-Torres M.C."/>
            <person name="Bain P.A."/>
            <person name="Manny A.R."/>
            <person name="Major K.M."/>
            <person name="Lambert F.N."/>
            <person name="Vulpe C.D."/>
            <person name="Tuck P."/>
            <person name="Blalock B.J."/>
            <person name="Lin Y.Y."/>
            <person name="Smith M.E."/>
            <person name="Ochoa-Acuna H."/>
            <person name="Chen M.M."/>
            <person name="Childers C.P."/>
            <person name="Qu J."/>
            <person name="Dugan S."/>
            <person name="Lee S.L."/>
            <person name="Chao H."/>
            <person name="Dinh H."/>
            <person name="Han Y."/>
            <person name="Doddapaneni H."/>
            <person name="Worley K.C."/>
            <person name="Muzny D.M."/>
            <person name="Gibbs R.A."/>
            <person name="Richards S."/>
        </authorList>
    </citation>
    <scope>NUCLEOTIDE SEQUENCE</scope>
    <source>
        <strain evidence="8">HAZT.00-mixed</strain>
        <tissue evidence="8">Whole organism</tissue>
    </source>
</reference>
<evidence type="ECO:0000256" key="1">
    <source>
        <dbReference type="ARBA" id="ARBA00004651"/>
    </source>
</evidence>
<dbReference type="GO" id="GO:0050909">
    <property type="term" value="P:sensory perception of taste"/>
    <property type="evidence" value="ECO:0007669"/>
    <property type="project" value="InterPro"/>
</dbReference>
<keyword evidence="3 7" id="KW-0812">Transmembrane</keyword>
<reference evidence="8" key="1">
    <citation type="submission" date="2014-08" db="EMBL/GenBank/DDBJ databases">
        <authorList>
            <person name="Murali S."/>
            <person name="Richards S."/>
            <person name="Bandaranaike D."/>
            <person name="Bellair M."/>
            <person name="Blankenburg K."/>
            <person name="Chao H."/>
            <person name="Dinh H."/>
            <person name="Doddapaneni H."/>
            <person name="Dugan-Rocha S."/>
            <person name="Elkadiri S."/>
            <person name="Gnanaolivu R."/>
            <person name="Hughes D."/>
            <person name="Lee S."/>
            <person name="Li M."/>
            <person name="Ming W."/>
            <person name="Munidasa M."/>
            <person name="Muniz J."/>
            <person name="Nguyen L."/>
            <person name="Osuji N."/>
            <person name="Pu L.-L."/>
            <person name="Puazo M."/>
            <person name="Skinner E."/>
            <person name="Qu C."/>
            <person name="Quiroz J."/>
            <person name="Raj R."/>
            <person name="Weissenberger G."/>
            <person name="Xin Y."/>
            <person name="Zou X."/>
            <person name="Han Y."/>
            <person name="Worley K."/>
            <person name="Muzny D."/>
            <person name="Gibbs R."/>
        </authorList>
    </citation>
    <scope>NUCLEOTIDE SEQUENCE</scope>
    <source>
        <strain evidence="8">HAZT.00-mixed</strain>
        <tissue evidence="8">Whole organism</tissue>
    </source>
</reference>
<feature type="transmembrane region" description="Helical" evidence="7">
    <location>
        <begin position="102"/>
        <end position="121"/>
    </location>
</feature>
<accession>A0A6A0H0G4</accession>
<feature type="transmembrane region" description="Helical" evidence="7">
    <location>
        <begin position="293"/>
        <end position="314"/>
    </location>
</feature>
<evidence type="ECO:0000313" key="8">
    <source>
        <dbReference type="EMBL" id="KAA0192945.1"/>
    </source>
</evidence>
<proteinExistence type="predicted"/>
<evidence type="ECO:0000256" key="7">
    <source>
        <dbReference type="SAM" id="Phobius"/>
    </source>
</evidence>
<dbReference type="PANTHER" id="PTHR21143">
    <property type="entry name" value="INVERTEBRATE GUSTATORY RECEPTOR"/>
    <property type="match status" value="1"/>
</dbReference>
<comment type="caution">
    <text evidence="8">The sequence shown here is derived from an EMBL/GenBank/DDBJ whole genome shotgun (WGS) entry which is preliminary data.</text>
</comment>
<keyword evidence="5 7" id="KW-0472">Membrane</keyword>
<reference evidence="8" key="3">
    <citation type="submission" date="2019-06" db="EMBL/GenBank/DDBJ databases">
        <authorList>
            <person name="Poynton C."/>
            <person name="Hasenbein S."/>
            <person name="Benoit J.B."/>
            <person name="Sepulveda M.S."/>
            <person name="Poelchau M.F."/>
            <person name="Murali S.C."/>
            <person name="Chen S."/>
            <person name="Glastad K.M."/>
            <person name="Werren J.H."/>
            <person name="Vineis J.H."/>
            <person name="Bowen J.L."/>
            <person name="Friedrich M."/>
            <person name="Jones J."/>
            <person name="Robertson H.M."/>
            <person name="Feyereisen R."/>
            <person name="Mechler-Hickson A."/>
            <person name="Mathers N."/>
            <person name="Lee C.E."/>
            <person name="Colbourne J.K."/>
            <person name="Biales A."/>
            <person name="Johnston J.S."/>
            <person name="Wellborn G.A."/>
            <person name="Rosendale A.J."/>
            <person name="Cridge A.G."/>
            <person name="Munoz-Torres M.C."/>
            <person name="Bain P.A."/>
            <person name="Manny A.R."/>
            <person name="Major K.M."/>
            <person name="Lambert F.N."/>
            <person name="Vulpe C.D."/>
            <person name="Tuck P."/>
            <person name="Blalock B.J."/>
            <person name="Lin Y.-Y."/>
            <person name="Smith M.E."/>
            <person name="Ochoa-Acuna H."/>
            <person name="Chen M.-J.M."/>
            <person name="Childers C.P."/>
            <person name="Qu J."/>
            <person name="Dugan S."/>
            <person name="Lee S.L."/>
            <person name="Chao H."/>
            <person name="Dinh H."/>
            <person name="Han Y."/>
            <person name="Doddapaneni H."/>
            <person name="Worley K.C."/>
            <person name="Muzny D.M."/>
            <person name="Gibbs R.A."/>
            <person name="Richards S."/>
        </authorList>
    </citation>
    <scope>NUCLEOTIDE SEQUENCE</scope>
    <source>
        <strain evidence="8">HAZT.00-mixed</strain>
        <tissue evidence="8">Whole organism</tissue>
    </source>
</reference>
<evidence type="ECO:0000256" key="6">
    <source>
        <dbReference type="ARBA" id="ARBA00023170"/>
    </source>
</evidence>
<dbReference type="AlphaFoldDB" id="A0A6A0H0G4"/>
<dbReference type="PANTHER" id="PTHR21143:SF121">
    <property type="entry name" value="GUSTATORY AND ODORANT RECEPTOR 21A"/>
    <property type="match status" value="1"/>
</dbReference>
<evidence type="ECO:0000256" key="4">
    <source>
        <dbReference type="ARBA" id="ARBA00022989"/>
    </source>
</evidence>
<evidence type="ECO:0000256" key="2">
    <source>
        <dbReference type="ARBA" id="ARBA00022475"/>
    </source>
</evidence>
<dbReference type="GO" id="GO:0043025">
    <property type="term" value="C:neuronal cell body"/>
    <property type="evidence" value="ECO:0007669"/>
    <property type="project" value="TreeGrafter"/>
</dbReference>
<organism evidence="8">
    <name type="scientific">Hyalella azteca</name>
    <name type="common">Amphipod</name>
    <dbReference type="NCBI Taxonomy" id="294128"/>
    <lineage>
        <taxon>Eukaryota</taxon>
        <taxon>Metazoa</taxon>
        <taxon>Ecdysozoa</taxon>
        <taxon>Arthropoda</taxon>
        <taxon>Crustacea</taxon>
        <taxon>Multicrustacea</taxon>
        <taxon>Malacostraca</taxon>
        <taxon>Eumalacostraca</taxon>
        <taxon>Peracarida</taxon>
        <taxon>Amphipoda</taxon>
        <taxon>Senticaudata</taxon>
        <taxon>Talitrida</taxon>
        <taxon>Talitroidea</taxon>
        <taxon>Hyalellidae</taxon>
        <taxon>Hyalella</taxon>
    </lineage>
</organism>
<dbReference type="GO" id="GO:0030425">
    <property type="term" value="C:dendrite"/>
    <property type="evidence" value="ECO:0007669"/>
    <property type="project" value="TreeGrafter"/>
</dbReference>
<evidence type="ECO:0000256" key="5">
    <source>
        <dbReference type="ARBA" id="ARBA00023136"/>
    </source>
</evidence>
<dbReference type="EMBL" id="JQDR03011291">
    <property type="protein sequence ID" value="KAA0192945.1"/>
    <property type="molecule type" value="Genomic_DNA"/>
</dbReference>
<keyword evidence="2" id="KW-1003">Cell membrane</keyword>
<feature type="transmembrane region" description="Helical" evidence="7">
    <location>
        <begin position="198"/>
        <end position="217"/>
    </location>
</feature>
<gene>
    <name evidence="8" type="ORF">HAZT_HAZT010667</name>
</gene>
<sequence length="462" mass="52642">MTKSSWQRWFEALKFTGLYLERKKVVSGPDDLACNVLSSDFIGMEQKSRERDRWVEQDQRVTAICFKNLPKLTWYLAMNSLYLACVFYIIGTRDYSDGSMTGIFFIAWSITCPVMIAFSILKCISCQRILTELFEAISPIYHCEPSLAHRPYNFNWNTCLLICLAAAQMTTTCVHFKICFSDLNENNFDNLRMGEALAYLVMYAVALTFILSFNFYIGVLKNRFQETSTQLVDHGTLLSEYDVTEIQHINAISVTSTAHENVARPQPPTSSFLKEIEFQMLLIDRAIERITQVYSWILIFLSIWFLTDLLFGIYLLLTPSTQSDGILYLLLYICVITEALCCLFLMHNPADELSEAEEEFIVNLRMFIYRLPDDQQMKPSTGLIISLQRSRKLTLCNFGTIGRGSFLNALAFMFSYVVVIIQFRDAETSAGPTTLPTNAGIVHTNASIVPANDTVTPTVYVT</sequence>
<keyword evidence="4 7" id="KW-1133">Transmembrane helix</keyword>